<evidence type="ECO:0000256" key="4">
    <source>
        <dbReference type="ARBA" id="ARBA00022598"/>
    </source>
</evidence>
<dbReference type="InterPro" id="IPR002586">
    <property type="entry name" value="CobQ/CobB/MinD/ParA_Nub-bd_dom"/>
</dbReference>
<dbReference type="EC" id="6.3.5.9" evidence="9"/>
<dbReference type="Proteomes" id="UP000199647">
    <property type="component" value="Unassembled WGS sequence"/>
</dbReference>
<dbReference type="Pfam" id="PF07685">
    <property type="entry name" value="GATase_3"/>
    <property type="match status" value="1"/>
</dbReference>
<evidence type="ECO:0000256" key="1">
    <source>
        <dbReference type="ARBA" id="ARBA00001946"/>
    </source>
</evidence>
<evidence type="ECO:0000256" key="2">
    <source>
        <dbReference type="ARBA" id="ARBA00006205"/>
    </source>
</evidence>
<dbReference type="PANTHER" id="PTHR43873:SF1">
    <property type="entry name" value="COBYRINATE A,C-DIAMIDE SYNTHASE"/>
    <property type="match status" value="1"/>
</dbReference>
<comment type="miscellaneous">
    <text evidence="9">The a and c carboxylates of hydrogenobyrinate are activated for nucleophilic attack via formation of a phosphorylated intermediate by ATP. CobB catalyzes first the amidation of the c-carboxylate, and then that of the a-carboxylate.</text>
</comment>
<dbReference type="InterPro" id="IPR027417">
    <property type="entry name" value="P-loop_NTPase"/>
</dbReference>
<keyword evidence="13" id="KW-1185">Reference proteome</keyword>
<dbReference type="HAMAP" id="MF_00027">
    <property type="entry name" value="CobB_CbiA"/>
    <property type="match status" value="1"/>
</dbReference>
<dbReference type="PROSITE" id="PS51274">
    <property type="entry name" value="GATASE_COBBQ"/>
    <property type="match status" value="1"/>
</dbReference>
<keyword evidence="4 9" id="KW-0436">Ligase</keyword>
<evidence type="ECO:0000313" key="12">
    <source>
        <dbReference type="EMBL" id="SER16582.1"/>
    </source>
</evidence>
<dbReference type="NCBIfam" id="NF002204">
    <property type="entry name" value="PRK01077.1"/>
    <property type="match status" value="1"/>
</dbReference>
<feature type="domain" description="CobQ/CobB/MinD/ParA nucleotide binding" evidence="10">
    <location>
        <begin position="11"/>
        <end position="193"/>
    </location>
</feature>
<dbReference type="PANTHER" id="PTHR43873">
    <property type="entry name" value="COBYRINATE A,C-DIAMIDE SYNTHASE"/>
    <property type="match status" value="1"/>
</dbReference>
<evidence type="ECO:0000256" key="5">
    <source>
        <dbReference type="ARBA" id="ARBA00022741"/>
    </source>
</evidence>
<dbReference type="Gene3D" id="3.40.50.300">
    <property type="entry name" value="P-loop containing nucleotide triphosphate hydrolases"/>
    <property type="match status" value="1"/>
</dbReference>
<sequence>MTVDPTPRGLLVAAASSHSGKTTVTIGLIAALRELGLSVAAAKCGPDYLDPRFLEAASGGVAINVDPWAMGPDRVRVRLAAHAAATDILVVEGVMGLFDGGAHGAGSTAELARITGLPVLLVVSAQGMAQSAAAIAEGFARMADGIRIVGAVVNGVGSERHARLIREGFARASVPLVGLVRRDPGVALPSRHLGLVQAEEHVDLASRVALAGRLVADGCDLDSIIGSADRILPAARAEASAGRLVPLGQRVAVARDRAFGFAYPHLLSDWRGQGAEIRFFSPLADEPPDAEADAVFLPGGYPELHGGTLAAADRFRAGMGAAAGRGALIYGECGGYMSLGESLIDAEGREHRMLGLLPLSTSFARRKLHLGYRRLMPLADLPWPSELRGHEFHYATILREGDAERLFAAETSDGEDLGAMGLRRGRVMGSFAHVIDAAPL</sequence>
<dbReference type="SUPFAM" id="SSF52317">
    <property type="entry name" value="Class I glutamine amidotransferase-like"/>
    <property type="match status" value="1"/>
</dbReference>
<proteinExistence type="inferred from homology"/>
<accession>A0A1H9LYU5</accession>
<dbReference type="Pfam" id="PF01656">
    <property type="entry name" value="CbiA"/>
    <property type="match status" value="1"/>
</dbReference>
<keyword evidence="8 9" id="KW-0315">Glutamine amidotransferase</keyword>
<reference evidence="12 13" key="1">
    <citation type="submission" date="2016-10" db="EMBL/GenBank/DDBJ databases">
        <authorList>
            <person name="de Groot N.N."/>
        </authorList>
    </citation>
    <scope>NUCLEOTIDE SEQUENCE [LARGE SCALE GENOMIC DNA]</scope>
    <source>
        <strain evidence="12 13">A52C2</strain>
    </source>
</reference>
<keyword evidence="5 9" id="KW-0547">Nucleotide-binding</keyword>
<evidence type="ECO:0000256" key="9">
    <source>
        <dbReference type="HAMAP-Rule" id="MF_00027"/>
    </source>
</evidence>
<evidence type="ECO:0000256" key="8">
    <source>
        <dbReference type="ARBA" id="ARBA00022962"/>
    </source>
</evidence>
<dbReference type="InterPro" id="IPR029062">
    <property type="entry name" value="Class_I_gatase-like"/>
</dbReference>
<comment type="cofactor">
    <cofactor evidence="1 9">
        <name>Mg(2+)</name>
        <dbReference type="ChEBI" id="CHEBI:18420"/>
    </cofactor>
</comment>
<name>A0A1H9LYU5_9HYPH</name>
<protein>
    <recommendedName>
        <fullName evidence="9">Hydrogenobyrinate a,c-diamide synthase</fullName>
        <ecNumber evidence="9">6.3.5.9</ecNumber>
    </recommendedName>
    <alternativeName>
        <fullName evidence="9">Hydrogenobyrinic acid a,c-diamide synthase</fullName>
    </alternativeName>
</protein>
<evidence type="ECO:0000256" key="6">
    <source>
        <dbReference type="ARBA" id="ARBA00022840"/>
    </source>
</evidence>
<comment type="function">
    <text evidence="9">Catalyzes the ATP-dependent amidation of the two carboxylate groups at positions a and c of hydrogenobyrinate, using either L-glutamine or ammonia as the nitrogen source.</text>
</comment>
<dbReference type="InterPro" id="IPR011698">
    <property type="entry name" value="GATase_3"/>
</dbReference>
<dbReference type="NCBIfam" id="TIGR00379">
    <property type="entry name" value="cobB"/>
    <property type="match status" value="1"/>
</dbReference>
<dbReference type="UniPathway" id="UPA00148">
    <property type="reaction ID" value="UER00220"/>
</dbReference>
<feature type="site" description="Increases nucleophilicity of active site Cys" evidence="9">
    <location>
        <position position="433"/>
    </location>
</feature>
<dbReference type="Gene3D" id="3.40.50.880">
    <property type="match status" value="1"/>
</dbReference>
<dbReference type="InterPro" id="IPR004484">
    <property type="entry name" value="CbiA/CobB_synth"/>
</dbReference>
<keyword evidence="6 9" id="KW-0067">ATP-binding</keyword>
<comment type="catalytic activity">
    <reaction evidence="9">
        <text>hydrogenobyrinate + 2 L-glutamine + 2 ATP + 2 H2O = hydrogenobyrinate a,c-diamide + 2 L-glutamate + 2 ADP + 2 phosphate + 2 H(+)</text>
        <dbReference type="Rhea" id="RHEA:12544"/>
        <dbReference type="ChEBI" id="CHEBI:15377"/>
        <dbReference type="ChEBI" id="CHEBI:15378"/>
        <dbReference type="ChEBI" id="CHEBI:29985"/>
        <dbReference type="ChEBI" id="CHEBI:30616"/>
        <dbReference type="ChEBI" id="CHEBI:43474"/>
        <dbReference type="ChEBI" id="CHEBI:58359"/>
        <dbReference type="ChEBI" id="CHEBI:77873"/>
        <dbReference type="ChEBI" id="CHEBI:77874"/>
        <dbReference type="ChEBI" id="CHEBI:456216"/>
        <dbReference type="EC" id="6.3.5.9"/>
    </reaction>
</comment>
<comment type="pathway">
    <text evidence="9">Cofactor biosynthesis; adenosylcobalamin biosynthesis; cob(II)yrinate a,c-diamide from precorrin-2 (aerobic route): step 9/10.</text>
</comment>
<evidence type="ECO:0000259" key="11">
    <source>
        <dbReference type="Pfam" id="PF07685"/>
    </source>
</evidence>
<dbReference type="EMBL" id="FOFG01000012">
    <property type="protein sequence ID" value="SER16582.1"/>
    <property type="molecule type" value="Genomic_DNA"/>
</dbReference>
<dbReference type="GO" id="GO:0042242">
    <property type="term" value="F:cobyrinic acid a,c-diamide synthase activity"/>
    <property type="evidence" value="ECO:0007669"/>
    <property type="project" value="InterPro"/>
</dbReference>
<comment type="domain">
    <text evidence="9">Comprises of two domains. The C-terminal domain contains the binding site for glutamine and catalyzes the hydrolysis of this substrate to glutamate and ammonia. The N-terminal domain is anticipated to bind ATP and hydrogenobyrinate and catalyzes the ultimate synthesis of the diamide product. The ammonia produced via the glutaminase domain is probably translocated to the adjacent domain via a molecular tunnel, where it reacts with an activated intermediate.</text>
</comment>
<feature type="domain" description="CobB/CobQ-like glutamine amidotransferase" evidence="11">
    <location>
        <begin position="250"/>
        <end position="435"/>
    </location>
</feature>
<evidence type="ECO:0000259" key="10">
    <source>
        <dbReference type="Pfam" id="PF01656"/>
    </source>
</evidence>
<dbReference type="AlphaFoldDB" id="A0A1H9LYU5"/>
<dbReference type="GO" id="GO:0009236">
    <property type="term" value="P:cobalamin biosynthetic process"/>
    <property type="evidence" value="ECO:0007669"/>
    <property type="project" value="UniProtKB-UniRule"/>
</dbReference>
<evidence type="ECO:0000256" key="3">
    <source>
        <dbReference type="ARBA" id="ARBA00022573"/>
    </source>
</evidence>
<organism evidence="12 13">
    <name type="scientific">Faunimonas pinastri</name>
    <dbReference type="NCBI Taxonomy" id="1855383"/>
    <lineage>
        <taxon>Bacteria</taxon>
        <taxon>Pseudomonadati</taxon>
        <taxon>Pseudomonadota</taxon>
        <taxon>Alphaproteobacteria</taxon>
        <taxon>Hyphomicrobiales</taxon>
        <taxon>Afifellaceae</taxon>
        <taxon>Faunimonas</taxon>
    </lineage>
</organism>
<evidence type="ECO:0000313" key="13">
    <source>
        <dbReference type="Proteomes" id="UP000199647"/>
    </source>
</evidence>
<comment type="similarity">
    <text evidence="2">Belongs to the CobB/CobQ family. CobQ subfamily.</text>
</comment>
<dbReference type="GO" id="GO:0043802">
    <property type="term" value="F:hydrogenobyrinic acid a,c-diamide synthase (glutamine-hydrolysing) activity"/>
    <property type="evidence" value="ECO:0007669"/>
    <property type="project" value="UniProtKB-UniRule"/>
</dbReference>
<keyword evidence="7 9" id="KW-0460">Magnesium</keyword>
<comment type="similarity">
    <text evidence="9">Belongs to the CobB/CbiA family.</text>
</comment>
<feature type="active site" description="Nucleophile" evidence="9">
    <location>
        <position position="333"/>
    </location>
</feature>
<dbReference type="STRING" id="1855383.SAMN05216548_11271"/>
<keyword evidence="3 9" id="KW-0169">Cobalamin biosynthesis</keyword>
<dbReference type="SUPFAM" id="SSF52540">
    <property type="entry name" value="P-loop containing nucleoside triphosphate hydrolases"/>
    <property type="match status" value="1"/>
</dbReference>
<dbReference type="RefSeq" id="WP_238858360.1">
    <property type="nucleotide sequence ID" value="NZ_FOFG01000012.1"/>
</dbReference>
<evidence type="ECO:0000256" key="7">
    <source>
        <dbReference type="ARBA" id="ARBA00022842"/>
    </source>
</evidence>
<gene>
    <name evidence="9" type="primary">cobB</name>
    <name evidence="12" type="ORF">SAMN05216548_11271</name>
</gene>
<dbReference type="GO" id="GO:0005524">
    <property type="term" value="F:ATP binding"/>
    <property type="evidence" value="ECO:0007669"/>
    <property type="project" value="UniProtKB-UniRule"/>
</dbReference>